<dbReference type="InterPro" id="IPR003018">
    <property type="entry name" value="GAF"/>
</dbReference>
<accession>A0A6M6JTF5</accession>
<dbReference type="RefSeq" id="WP_172166163.1">
    <property type="nucleotide sequence ID" value="NZ_CP053564.1"/>
</dbReference>
<dbReference type="SUPFAM" id="SSF55781">
    <property type="entry name" value="GAF domain-like"/>
    <property type="match status" value="1"/>
</dbReference>
<name>A0A6M6JTF5_9PSEU</name>
<gene>
    <name evidence="4" type="ORF">HOP40_31350</name>
</gene>
<dbReference type="Pfam" id="PF17853">
    <property type="entry name" value="GGDEF_2"/>
    <property type="match status" value="1"/>
</dbReference>
<dbReference type="KEGG" id="pbro:HOP40_31350"/>
<comment type="similarity">
    <text evidence="1">Belongs to the CdaR family.</text>
</comment>
<evidence type="ECO:0000259" key="3">
    <source>
        <dbReference type="SMART" id="SM00065"/>
    </source>
</evidence>
<dbReference type="PANTHER" id="PTHR33744">
    <property type="entry name" value="CARBOHYDRATE DIACID REGULATOR"/>
    <property type="match status" value="1"/>
</dbReference>
<feature type="domain" description="GAF" evidence="3">
    <location>
        <begin position="89"/>
        <end position="240"/>
    </location>
</feature>
<dbReference type="PANTHER" id="PTHR33744:SF1">
    <property type="entry name" value="DNA-BINDING TRANSCRIPTIONAL ACTIVATOR ADER"/>
    <property type="match status" value="1"/>
</dbReference>
<dbReference type="Pfam" id="PF13556">
    <property type="entry name" value="HTH_30"/>
    <property type="match status" value="1"/>
</dbReference>
<proteinExistence type="inferred from homology"/>
<dbReference type="EMBL" id="CP053564">
    <property type="protein sequence ID" value="QJY49709.1"/>
    <property type="molecule type" value="Genomic_DNA"/>
</dbReference>
<protein>
    <submittedName>
        <fullName evidence="4">GAF domain-containing protein</fullName>
    </submittedName>
</protein>
<evidence type="ECO:0000256" key="1">
    <source>
        <dbReference type="ARBA" id="ARBA00006754"/>
    </source>
</evidence>
<dbReference type="InterPro" id="IPR051448">
    <property type="entry name" value="CdaR-like_regulators"/>
</dbReference>
<evidence type="ECO:0000256" key="2">
    <source>
        <dbReference type="SAM" id="MobiDB-lite"/>
    </source>
</evidence>
<dbReference type="Pfam" id="PF01590">
    <property type="entry name" value="GAF"/>
    <property type="match status" value="1"/>
</dbReference>
<dbReference type="InterPro" id="IPR029016">
    <property type="entry name" value="GAF-like_dom_sf"/>
</dbReference>
<reference evidence="4 5" key="1">
    <citation type="submission" date="2020-05" db="EMBL/GenBank/DDBJ databases">
        <authorList>
            <person name="Mo P."/>
        </authorList>
    </citation>
    <scope>NUCLEOTIDE SEQUENCE [LARGE SCALE GENOMIC DNA]</scope>
    <source>
        <strain evidence="4 5">Gen01</strain>
    </source>
</reference>
<feature type="region of interest" description="Disordered" evidence="2">
    <location>
        <begin position="309"/>
        <end position="330"/>
    </location>
</feature>
<dbReference type="Proteomes" id="UP000505377">
    <property type="component" value="Chromosome"/>
</dbReference>
<organism evidence="4 5">
    <name type="scientific">Pseudonocardia broussonetiae</name>
    <dbReference type="NCBI Taxonomy" id="2736640"/>
    <lineage>
        <taxon>Bacteria</taxon>
        <taxon>Bacillati</taxon>
        <taxon>Actinomycetota</taxon>
        <taxon>Actinomycetes</taxon>
        <taxon>Pseudonocardiales</taxon>
        <taxon>Pseudonocardiaceae</taxon>
        <taxon>Pseudonocardia</taxon>
    </lineage>
</organism>
<sequence length="650" mass="69713">MAERDGSHGSAGEVIARLLHLLATEAPGEAFDRLAEAVESGPPTAERDELLVAVGRAGRVRELLDHRKRREKETHALFETARDLASLRDVDEVLEAIVRRARQLLGTDATYLALRDPGAGEVYMRTTLGTVTRAIESVRQPLGSGVGGRIIATGEPFATADYVNDPRLQRDRAVTDAVVEDGIVSMVGVPLRIGDQVVGALFVANRYERAFDRSEVALLSSLADHASVVIENSRLFEHAEATARRLRGANEVLAHQGRALERAGAAHEQLMPLALRRADVGELVEAVAGMLGAVVAAVGVDGRVLASSGEGPLPDDLPAPEPGAVGAHEARPGTWTVPVRAGAESFGHLVLVTGEPPEARLAGPDVRTLERAAQTAALLLLMDRQVSMAEQQVRGELVDDLLADREPDWRAFERRVRRSGGIDLRAPHTVAVVSADGVGRRALLHAAAELAARHGGLATEHAARVVLLLPDTDPAAAARQLPAELGRAVGVPVTAGVAGVARSAREVRDRHREAHRCLRLLLALGRVGEGAGTEDLGVLGLVLDGTSPKQLRTLLAESVAPLERYDEEHHTLLLPTLEGWFATGQNPRAAARLLQVHPNTVYQRLDRIDSVLGHRRWREPDGALTMHVALQLRRVLDHVPVEELLPTTSG</sequence>
<dbReference type="SMART" id="SM00065">
    <property type="entry name" value="GAF"/>
    <property type="match status" value="1"/>
</dbReference>
<dbReference type="AlphaFoldDB" id="A0A6M6JTF5"/>
<dbReference type="InterPro" id="IPR042070">
    <property type="entry name" value="PucR_C-HTH_sf"/>
</dbReference>
<evidence type="ECO:0000313" key="5">
    <source>
        <dbReference type="Proteomes" id="UP000505377"/>
    </source>
</evidence>
<dbReference type="Gene3D" id="3.30.450.40">
    <property type="match status" value="1"/>
</dbReference>
<dbReference type="Gene3D" id="1.10.10.2840">
    <property type="entry name" value="PucR C-terminal helix-turn-helix domain"/>
    <property type="match status" value="1"/>
</dbReference>
<dbReference type="InterPro" id="IPR025736">
    <property type="entry name" value="PucR_C-HTH_dom"/>
</dbReference>
<keyword evidence="5" id="KW-1185">Reference proteome</keyword>
<dbReference type="InterPro" id="IPR041522">
    <property type="entry name" value="CdaR_GGDEF"/>
</dbReference>
<evidence type="ECO:0000313" key="4">
    <source>
        <dbReference type="EMBL" id="QJY49709.1"/>
    </source>
</evidence>